<evidence type="ECO:0000313" key="2">
    <source>
        <dbReference type="EMBL" id="MCR6485060.1"/>
    </source>
</evidence>
<reference evidence="2" key="1">
    <citation type="submission" date="2022-06" db="EMBL/GenBank/DDBJ databases">
        <title>Amycolatopsis iheyaensis sp. nov., a new species of the genus Amycolatopsis isolated from soil in Iheya island, Japan.</title>
        <authorList>
            <person name="Ngamcharungchit C."/>
            <person name="Kanto H."/>
            <person name="Take A."/>
            <person name="Intra B."/>
            <person name="Matsumoto A."/>
            <person name="Panbangred W."/>
            <person name="Inahashi Y."/>
        </authorList>
    </citation>
    <scope>NUCLEOTIDE SEQUENCE</scope>
    <source>
        <strain evidence="2">OK19-0408</strain>
    </source>
</reference>
<dbReference type="Proteomes" id="UP001144096">
    <property type="component" value="Unassembled WGS sequence"/>
</dbReference>
<name>A0A9X2NDW3_9PSEU</name>
<keyword evidence="3" id="KW-1185">Reference proteome</keyword>
<accession>A0A9X2NDW3</accession>
<gene>
    <name evidence="2" type="ORF">M8542_19720</name>
</gene>
<dbReference type="AlphaFoldDB" id="A0A9X2NDW3"/>
<evidence type="ECO:0000313" key="3">
    <source>
        <dbReference type="Proteomes" id="UP001144096"/>
    </source>
</evidence>
<sequence length="111" mass="11020">MAAPVTTKGSFGCRHDGTASPTASDPRLTIGGEQVVLFESVTAFGPYDKCGAPNPPGVCVATAVLLPNPGRSRLLTVGTSPVLLDSVQATSTPAAVPLKSVAAGNSVLTAS</sequence>
<evidence type="ECO:0000256" key="1">
    <source>
        <dbReference type="SAM" id="MobiDB-lite"/>
    </source>
</evidence>
<proteinExistence type="predicted"/>
<comment type="caution">
    <text evidence="2">The sequence shown here is derived from an EMBL/GenBank/DDBJ whole genome shotgun (WGS) entry which is preliminary data.</text>
</comment>
<dbReference type="EMBL" id="JAMXQV010000009">
    <property type="protein sequence ID" value="MCR6485060.1"/>
    <property type="molecule type" value="Genomic_DNA"/>
</dbReference>
<protein>
    <submittedName>
        <fullName evidence="2">Uncharacterized protein</fullName>
    </submittedName>
</protein>
<organism evidence="2 3">
    <name type="scientific">Amycolatopsis iheyensis</name>
    <dbReference type="NCBI Taxonomy" id="2945988"/>
    <lineage>
        <taxon>Bacteria</taxon>
        <taxon>Bacillati</taxon>
        <taxon>Actinomycetota</taxon>
        <taxon>Actinomycetes</taxon>
        <taxon>Pseudonocardiales</taxon>
        <taxon>Pseudonocardiaceae</taxon>
        <taxon>Amycolatopsis</taxon>
    </lineage>
</organism>
<dbReference type="RefSeq" id="WP_257921674.1">
    <property type="nucleotide sequence ID" value="NZ_JAMXQV010000009.1"/>
</dbReference>
<feature type="region of interest" description="Disordered" evidence="1">
    <location>
        <begin position="1"/>
        <end position="27"/>
    </location>
</feature>